<dbReference type="EMBL" id="JBDFQZ010000014">
    <property type="protein sequence ID" value="KAK9664336.1"/>
    <property type="molecule type" value="Genomic_DNA"/>
</dbReference>
<name>A0AAW1GPV9_SAPOF</name>
<dbReference type="AlphaFoldDB" id="A0AAW1GPV9"/>
<protein>
    <submittedName>
        <fullName evidence="1">Uncharacterized protein</fullName>
    </submittedName>
</protein>
<reference evidence="1" key="1">
    <citation type="submission" date="2024-03" db="EMBL/GenBank/DDBJ databases">
        <title>WGS assembly of Saponaria officinalis var. Norfolk2.</title>
        <authorList>
            <person name="Jenkins J."/>
            <person name="Shu S."/>
            <person name="Grimwood J."/>
            <person name="Barry K."/>
            <person name="Goodstein D."/>
            <person name="Schmutz J."/>
            <person name="Leebens-Mack J."/>
            <person name="Osbourn A."/>
        </authorList>
    </citation>
    <scope>NUCLEOTIDE SEQUENCE [LARGE SCALE GENOMIC DNA]</scope>
    <source>
        <strain evidence="1">JIC</strain>
    </source>
</reference>
<dbReference type="Proteomes" id="UP001443914">
    <property type="component" value="Unassembled WGS sequence"/>
</dbReference>
<comment type="caution">
    <text evidence="1">The sequence shown here is derived from an EMBL/GenBank/DDBJ whole genome shotgun (WGS) entry which is preliminary data.</text>
</comment>
<keyword evidence="2" id="KW-1185">Reference proteome</keyword>
<gene>
    <name evidence="1" type="ORF">RND81_14G034300</name>
</gene>
<proteinExistence type="predicted"/>
<organism evidence="1 2">
    <name type="scientific">Saponaria officinalis</name>
    <name type="common">Common soapwort</name>
    <name type="synonym">Lychnis saponaria</name>
    <dbReference type="NCBI Taxonomy" id="3572"/>
    <lineage>
        <taxon>Eukaryota</taxon>
        <taxon>Viridiplantae</taxon>
        <taxon>Streptophyta</taxon>
        <taxon>Embryophyta</taxon>
        <taxon>Tracheophyta</taxon>
        <taxon>Spermatophyta</taxon>
        <taxon>Magnoliopsida</taxon>
        <taxon>eudicotyledons</taxon>
        <taxon>Gunneridae</taxon>
        <taxon>Pentapetalae</taxon>
        <taxon>Caryophyllales</taxon>
        <taxon>Caryophyllaceae</taxon>
        <taxon>Caryophylleae</taxon>
        <taxon>Saponaria</taxon>
    </lineage>
</organism>
<evidence type="ECO:0000313" key="2">
    <source>
        <dbReference type="Proteomes" id="UP001443914"/>
    </source>
</evidence>
<evidence type="ECO:0000313" key="1">
    <source>
        <dbReference type="EMBL" id="KAK9664336.1"/>
    </source>
</evidence>
<sequence>MKIGGKGGGGYMKKMKISKSQSHKKVTVIHLPPWVMYYPDLRVKNYPIGPHPSIIHSSLIIYPISPLCRSLSPLFCALLPRIKYVQSKRAQILIIIQIYFLFHIQILPKLSFRYRTKWVAIILNLAGPFN</sequence>
<accession>A0AAW1GPV9</accession>